<sequence length="36" mass="4379">MDITHKIPPQDIRKGALSLYFSYKYFPLWHNFSNYS</sequence>
<comment type="caution">
    <text evidence="2">The sequence shown here is derived from an EMBL/GenBank/DDBJ whole genome shotgun (WGS) entry which is preliminary data.</text>
</comment>
<dbReference type="EMBL" id="DSZN01000131">
    <property type="protein sequence ID" value="HGQ86287.1"/>
    <property type="molecule type" value="Genomic_DNA"/>
</dbReference>
<dbReference type="Gene3D" id="3.40.50.10790">
    <property type="entry name" value="S-adenosyl-l-methionine hydroxide adenosyltransferase, N-terminal"/>
    <property type="match status" value="1"/>
</dbReference>
<evidence type="ECO:0000259" key="1">
    <source>
        <dbReference type="Pfam" id="PF01887"/>
    </source>
</evidence>
<evidence type="ECO:0000313" key="2">
    <source>
        <dbReference type="EMBL" id="HGQ86287.1"/>
    </source>
</evidence>
<reference evidence="2" key="1">
    <citation type="journal article" date="2020" name="mSystems">
        <title>Genome- and Community-Level Interaction Insights into Carbon Utilization and Element Cycling Functions of Hydrothermarchaeota in Hydrothermal Sediment.</title>
        <authorList>
            <person name="Zhou Z."/>
            <person name="Liu Y."/>
            <person name="Xu W."/>
            <person name="Pan J."/>
            <person name="Luo Z.H."/>
            <person name="Li M."/>
        </authorList>
    </citation>
    <scope>NUCLEOTIDE SEQUENCE [LARGE SCALE GENOMIC DNA]</scope>
    <source>
        <strain evidence="2">SpSt-6</strain>
    </source>
</reference>
<accession>A0A7C4P137</accession>
<name>A0A7C4P137_9BACT</name>
<dbReference type="InterPro" id="IPR023228">
    <property type="entry name" value="SAM_OH_AdoTrfase_N_sf"/>
</dbReference>
<dbReference type="Pfam" id="PF01887">
    <property type="entry name" value="SAM_HAT_N"/>
    <property type="match status" value="1"/>
</dbReference>
<organism evidence="2">
    <name type="scientific">Thermodesulfobacterium geofontis</name>
    <dbReference type="NCBI Taxonomy" id="1295609"/>
    <lineage>
        <taxon>Bacteria</taxon>
        <taxon>Pseudomonadati</taxon>
        <taxon>Thermodesulfobacteriota</taxon>
        <taxon>Thermodesulfobacteria</taxon>
        <taxon>Thermodesulfobacteriales</taxon>
        <taxon>Thermodesulfobacteriaceae</taxon>
        <taxon>Thermodesulfobacterium</taxon>
    </lineage>
</organism>
<gene>
    <name evidence="2" type="ORF">ENT66_08445</name>
</gene>
<protein>
    <recommendedName>
        <fullName evidence="1">S-adenosyl-l-methionine hydroxide adenosyltransferase N-terminal domain-containing protein</fullName>
    </recommendedName>
</protein>
<dbReference type="AlphaFoldDB" id="A0A7C4P137"/>
<proteinExistence type="predicted"/>
<dbReference type="SUPFAM" id="SSF102522">
    <property type="entry name" value="Bacterial fluorinating enzyme, N-terminal domain"/>
    <property type="match status" value="1"/>
</dbReference>
<dbReference type="InterPro" id="IPR046469">
    <property type="entry name" value="SAM_HAT_N"/>
</dbReference>
<feature type="domain" description="S-adenosyl-l-methionine hydroxide adenosyltransferase N-terminal" evidence="1">
    <location>
        <begin position="1"/>
        <end position="27"/>
    </location>
</feature>